<dbReference type="Gene3D" id="3.30.420.40">
    <property type="match status" value="2"/>
</dbReference>
<dbReference type="CDD" id="cd24015">
    <property type="entry name" value="ASKHA_NBD_PanK-III"/>
    <property type="match status" value="1"/>
</dbReference>
<dbReference type="NCBIfam" id="TIGR00671">
    <property type="entry name" value="baf"/>
    <property type="match status" value="1"/>
</dbReference>
<protein>
    <recommendedName>
        <fullName evidence="15 16">Type III pantothenate kinase</fullName>
        <ecNumber evidence="6 16">2.7.1.33</ecNumber>
    </recommendedName>
    <alternativeName>
        <fullName evidence="16">PanK-III</fullName>
    </alternativeName>
    <alternativeName>
        <fullName evidence="16">Pantothenic acid kinase</fullName>
    </alternativeName>
</protein>
<dbReference type="RefSeq" id="WP_006007955.1">
    <property type="nucleotide sequence ID" value="NZ_AUAV01000030.1"/>
</dbReference>
<keyword evidence="9 16" id="KW-0547">Nucleotide-binding</keyword>
<dbReference type="PANTHER" id="PTHR34265:SF1">
    <property type="entry name" value="TYPE III PANTOTHENATE KINASE"/>
    <property type="match status" value="1"/>
</dbReference>
<keyword evidence="13 16" id="KW-0173">Coenzyme A biosynthesis</keyword>
<dbReference type="HAMAP" id="MF_01274">
    <property type="entry name" value="Pantothen_kinase_3"/>
    <property type="match status" value="1"/>
</dbReference>
<feature type="binding site" evidence="16">
    <location>
        <begin position="98"/>
        <end position="101"/>
    </location>
    <ligand>
        <name>substrate</name>
    </ligand>
</feature>
<dbReference type="Pfam" id="PF03309">
    <property type="entry name" value="Pan_kinase"/>
    <property type="match status" value="1"/>
</dbReference>
<evidence type="ECO:0000256" key="9">
    <source>
        <dbReference type="ARBA" id="ARBA00022741"/>
    </source>
</evidence>
<feature type="active site" description="Proton acceptor" evidence="16">
    <location>
        <position position="100"/>
    </location>
</feature>
<evidence type="ECO:0000256" key="7">
    <source>
        <dbReference type="ARBA" id="ARBA00022490"/>
    </source>
</evidence>
<comment type="cofactor">
    <cofactor evidence="2">
        <name>K(+)</name>
        <dbReference type="ChEBI" id="CHEBI:29103"/>
    </cofactor>
</comment>
<dbReference type="OrthoDB" id="9781305at2"/>
<dbReference type="Proteomes" id="UP000006251">
    <property type="component" value="Unassembled WGS sequence"/>
</dbReference>
<dbReference type="InterPro" id="IPR043129">
    <property type="entry name" value="ATPase_NBD"/>
</dbReference>
<comment type="similarity">
    <text evidence="14 16">Belongs to the type III pantothenate kinase family.</text>
</comment>
<dbReference type="STRING" id="1121922.GCA_000428905_03844"/>
<keyword evidence="8 16" id="KW-0808">Transferase</keyword>
<dbReference type="InterPro" id="IPR004619">
    <property type="entry name" value="Type_III_PanK"/>
</dbReference>
<dbReference type="GO" id="GO:0004594">
    <property type="term" value="F:pantothenate kinase activity"/>
    <property type="evidence" value="ECO:0007669"/>
    <property type="project" value="UniProtKB-UniRule"/>
</dbReference>
<dbReference type="EMBL" id="BAEQ01000003">
    <property type="protein sequence ID" value="GAC26926.1"/>
    <property type="molecule type" value="Genomic_DNA"/>
</dbReference>
<accession>K6YSJ3</accession>
<evidence type="ECO:0000256" key="4">
    <source>
        <dbReference type="ARBA" id="ARBA00005225"/>
    </source>
</evidence>
<evidence type="ECO:0000256" key="6">
    <source>
        <dbReference type="ARBA" id="ARBA00012102"/>
    </source>
</evidence>
<sequence length="241" mass="26533">MLEEVKLFIDVGNTSIKSAIYESEIASIGVISRHSDMHELTILLTTANRVYLSNVGKDEITNYIQGVCDTNSIPLFIAKTQCSAFGLINSYSIPSNMGVDRWLAMLACMQKSSSKTFLVVDIGTAMTIDAVQNGHHLGGWIVPGVILLKQSLLKNTHRVFSDDKNLSLTSFGNDTPRCVDNGCTAQILGTLLMAVQEMKKNIDKFEIFLTGGDRNLFLGLNMQNIIEHENLVLEGLTLFVD</sequence>
<evidence type="ECO:0000313" key="18">
    <source>
        <dbReference type="Proteomes" id="UP000006251"/>
    </source>
</evidence>
<keyword evidence="18" id="KW-1185">Reference proteome</keyword>
<keyword evidence="16" id="KW-0479">Metal-binding</keyword>
<evidence type="ECO:0000256" key="16">
    <source>
        <dbReference type="HAMAP-Rule" id="MF_01274"/>
    </source>
</evidence>
<comment type="catalytic activity">
    <reaction evidence="1 16">
        <text>(R)-pantothenate + ATP = (R)-4'-phosphopantothenate + ADP + H(+)</text>
        <dbReference type="Rhea" id="RHEA:16373"/>
        <dbReference type="ChEBI" id="CHEBI:10986"/>
        <dbReference type="ChEBI" id="CHEBI:15378"/>
        <dbReference type="ChEBI" id="CHEBI:29032"/>
        <dbReference type="ChEBI" id="CHEBI:30616"/>
        <dbReference type="ChEBI" id="CHEBI:456216"/>
        <dbReference type="EC" id="2.7.1.33"/>
    </reaction>
</comment>
<evidence type="ECO:0000256" key="3">
    <source>
        <dbReference type="ARBA" id="ARBA00004496"/>
    </source>
</evidence>
<dbReference type="GO" id="GO:0046872">
    <property type="term" value="F:metal ion binding"/>
    <property type="evidence" value="ECO:0007669"/>
    <property type="project" value="UniProtKB-KW"/>
</dbReference>
<dbReference type="PANTHER" id="PTHR34265">
    <property type="entry name" value="TYPE III PANTOTHENATE KINASE"/>
    <property type="match status" value="1"/>
</dbReference>
<evidence type="ECO:0000256" key="10">
    <source>
        <dbReference type="ARBA" id="ARBA00022777"/>
    </source>
</evidence>
<proteinExistence type="inferred from homology"/>
<keyword evidence="11 16" id="KW-0067">ATP-binding</keyword>
<feature type="binding site" evidence="16">
    <location>
        <position position="121"/>
    </location>
    <ligand>
        <name>K(+)</name>
        <dbReference type="ChEBI" id="CHEBI:29103"/>
    </ligand>
</feature>
<comment type="subunit">
    <text evidence="5 16">Homodimer.</text>
</comment>
<evidence type="ECO:0000256" key="15">
    <source>
        <dbReference type="ARBA" id="ARBA00040883"/>
    </source>
</evidence>
<dbReference type="GO" id="GO:0015937">
    <property type="term" value="P:coenzyme A biosynthetic process"/>
    <property type="evidence" value="ECO:0007669"/>
    <property type="project" value="UniProtKB-UniRule"/>
</dbReference>
<comment type="cofactor">
    <cofactor evidence="16">
        <name>NH4(+)</name>
        <dbReference type="ChEBI" id="CHEBI:28938"/>
    </cofactor>
    <cofactor evidence="16">
        <name>K(+)</name>
        <dbReference type="ChEBI" id="CHEBI:29103"/>
    </cofactor>
    <text evidence="16">A monovalent cation. Ammonium or potassium.</text>
</comment>
<evidence type="ECO:0000313" key="17">
    <source>
        <dbReference type="EMBL" id="GAC26926.1"/>
    </source>
</evidence>
<comment type="caution">
    <text evidence="17">The sequence shown here is derived from an EMBL/GenBank/DDBJ whole genome shotgun (WGS) entry which is preliminary data.</text>
</comment>
<dbReference type="AlphaFoldDB" id="K6YSJ3"/>
<feature type="binding site" evidence="16">
    <location>
        <position position="91"/>
    </location>
    <ligand>
        <name>substrate</name>
    </ligand>
</feature>
<reference evidence="18" key="1">
    <citation type="journal article" date="2014" name="Environ. Microbiol.">
        <title>Comparative genomics of the marine bacterial genus Glaciecola reveals the high degree of genomic diversity and genomic characteristic for cold adaptation.</title>
        <authorList>
            <person name="Qin Q.L."/>
            <person name="Xie B.B."/>
            <person name="Yu Y."/>
            <person name="Shu Y.L."/>
            <person name="Rong J.C."/>
            <person name="Zhang Y.J."/>
            <person name="Zhao D.L."/>
            <person name="Chen X.L."/>
            <person name="Zhang X.Y."/>
            <person name="Chen B."/>
            <person name="Zhou B.C."/>
            <person name="Zhang Y.Z."/>
        </authorList>
    </citation>
    <scope>NUCLEOTIDE SEQUENCE [LARGE SCALE GENOMIC DNA]</scope>
    <source>
        <strain evidence="18">ACAM 615</strain>
    </source>
</reference>
<feature type="binding site" evidence="16">
    <location>
        <position position="124"/>
    </location>
    <ligand>
        <name>ATP</name>
        <dbReference type="ChEBI" id="CHEBI:30616"/>
    </ligand>
</feature>
<feature type="binding site" evidence="16">
    <location>
        <position position="175"/>
    </location>
    <ligand>
        <name>substrate</name>
    </ligand>
</feature>
<dbReference type="EC" id="2.7.1.33" evidence="6 16"/>
<evidence type="ECO:0000256" key="1">
    <source>
        <dbReference type="ARBA" id="ARBA00001206"/>
    </source>
</evidence>
<evidence type="ECO:0000256" key="2">
    <source>
        <dbReference type="ARBA" id="ARBA00001958"/>
    </source>
</evidence>
<dbReference type="GO" id="GO:0005737">
    <property type="term" value="C:cytoplasm"/>
    <property type="evidence" value="ECO:0007669"/>
    <property type="project" value="UniProtKB-SubCell"/>
</dbReference>
<keyword evidence="10 16" id="KW-0418">Kinase</keyword>
<evidence type="ECO:0000256" key="8">
    <source>
        <dbReference type="ARBA" id="ARBA00022679"/>
    </source>
</evidence>
<evidence type="ECO:0000256" key="14">
    <source>
        <dbReference type="ARBA" id="ARBA00038036"/>
    </source>
</evidence>
<name>K6YSJ3_9ALTE</name>
<keyword evidence="7 16" id="KW-0963">Cytoplasm</keyword>
<evidence type="ECO:0000256" key="12">
    <source>
        <dbReference type="ARBA" id="ARBA00022958"/>
    </source>
</evidence>
<dbReference type="SUPFAM" id="SSF53067">
    <property type="entry name" value="Actin-like ATPase domain"/>
    <property type="match status" value="2"/>
</dbReference>
<comment type="pathway">
    <text evidence="4 16">Cofactor biosynthesis; coenzyme A biosynthesis; CoA from (R)-pantothenate: step 1/5.</text>
</comment>
<gene>
    <name evidence="16 17" type="primary">coaX</name>
    <name evidence="17" type="ORF">GPAL_0044</name>
</gene>
<comment type="function">
    <text evidence="16">Catalyzes the phosphorylation of pantothenate (Pan), the first step in CoA biosynthesis.</text>
</comment>
<evidence type="ECO:0000256" key="13">
    <source>
        <dbReference type="ARBA" id="ARBA00022993"/>
    </source>
</evidence>
<organism evidence="17 18">
    <name type="scientific">Brumicola pallidula DSM 14239 = ACAM 615</name>
    <dbReference type="NCBI Taxonomy" id="1121922"/>
    <lineage>
        <taxon>Bacteria</taxon>
        <taxon>Pseudomonadati</taxon>
        <taxon>Pseudomonadota</taxon>
        <taxon>Gammaproteobacteria</taxon>
        <taxon>Alteromonadales</taxon>
        <taxon>Alteromonadaceae</taxon>
        <taxon>Brumicola</taxon>
    </lineage>
</organism>
<evidence type="ECO:0000256" key="11">
    <source>
        <dbReference type="ARBA" id="ARBA00022840"/>
    </source>
</evidence>
<dbReference type="UniPathway" id="UPA00241">
    <property type="reaction ID" value="UER00352"/>
</dbReference>
<evidence type="ECO:0000256" key="5">
    <source>
        <dbReference type="ARBA" id="ARBA00011738"/>
    </source>
</evidence>
<feature type="binding site" evidence="16">
    <location>
        <begin position="10"/>
        <end position="17"/>
    </location>
    <ligand>
        <name>ATP</name>
        <dbReference type="ChEBI" id="CHEBI:30616"/>
    </ligand>
</feature>
<dbReference type="GO" id="GO:0005524">
    <property type="term" value="F:ATP binding"/>
    <property type="evidence" value="ECO:0007669"/>
    <property type="project" value="UniProtKB-UniRule"/>
</dbReference>
<comment type="subcellular location">
    <subcellularLocation>
        <location evidence="3 16">Cytoplasm</location>
    </subcellularLocation>
</comment>
<keyword evidence="12 16" id="KW-0630">Potassium</keyword>